<dbReference type="STRING" id="1230905.A0A1G4KEU8"/>
<protein>
    <submittedName>
        <fullName evidence="3">LAMI_0H04456g1_1</fullName>
    </submittedName>
</protein>
<dbReference type="EMBL" id="LT598468">
    <property type="protein sequence ID" value="SCV02971.1"/>
    <property type="molecule type" value="Genomic_DNA"/>
</dbReference>
<feature type="domain" description="Phospholipid/glycerol acyltransferase" evidence="2">
    <location>
        <begin position="95"/>
        <end position="189"/>
    </location>
</feature>
<dbReference type="Proteomes" id="UP000191024">
    <property type="component" value="Chromosome H"/>
</dbReference>
<dbReference type="OrthoDB" id="272512at2759"/>
<evidence type="ECO:0000256" key="1">
    <source>
        <dbReference type="SAM" id="Phobius"/>
    </source>
</evidence>
<evidence type="ECO:0000313" key="4">
    <source>
        <dbReference type="Proteomes" id="UP000191024"/>
    </source>
</evidence>
<name>A0A1G4KEU8_9SACH</name>
<dbReference type="GO" id="GO:0006644">
    <property type="term" value="P:phospholipid metabolic process"/>
    <property type="evidence" value="ECO:0007669"/>
    <property type="project" value="UniProtKB-ARBA"/>
</dbReference>
<dbReference type="InterPro" id="IPR002123">
    <property type="entry name" value="Plipid/glycerol_acylTrfase"/>
</dbReference>
<sequence length="313" mass="34994">MEKFTEWRDQGTGVPPFLPAMPSLSQEKGFRGFYHNCVALGRLTIASPFLILAVIVGINRISKSLVKFGLVILCNWNLQVSIQGVRRTEQRSVHMPQKNHMYMVNYSSPLDCVALWFLADGPVKFCIASDVQGSSLVELGIWQFFKFTLQGSLPEGSDFGRKVTKFSNLQDKVVFVFPEGTCSNGKSVLGLVLNQQSLDQFLDENDDAREIGVSTGAKHTKSSVPVARKKVQTIQLKIKSTLATPLSLGLWKYLVRMTTQGVTYKCKISEPIPADLDDIRVSLAGGDKFKLVNRKLNLRSKRAFVKAYGERRR</sequence>
<reference evidence="4" key="1">
    <citation type="submission" date="2016-03" db="EMBL/GenBank/DDBJ databases">
        <authorList>
            <person name="Devillers H."/>
        </authorList>
    </citation>
    <scope>NUCLEOTIDE SEQUENCE [LARGE SCALE GENOMIC DNA]</scope>
</reference>
<keyword evidence="1" id="KW-0472">Membrane</keyword>
<gene>
    <name evidence="3" type="ORF">LAMI_0H04456G</name>
</gene>
<accession>A0A1G4KEU8</accession>
<keyword evidence="1" id="KW-0812">Transmembrane</keyword>
<organism evidence="3 4">
    <name type="scientific">Lachancea mirantina</name>
    <dbReference type="NCBI Taxonomy" id="1230905"/>
    <lineage>
        <taxon>Eukaryota</taxon>
        <taxon>Fungi</taxon>
        <taxon>Dikarya</taxon>
        <taxon>Ascomycota</taxon>
        <taxon>Saccharomycotina</taxon>
        <taxon>Saccharomycetes</taxon>
        <taxon>Saccharomycetales</taxon>
        <taxon>Saccharomycetaceae</taxon>
        <taxon>Lachancea</taxon>
    </lineage>
</organism>
<dbReference type="Pfam" id="PF01553">
    <property type="entry name" value="Acyltransferase"/>
    <property type="match status" value="1"/>
</dbReference>
<proteinExistence type="predicted"/>
<keyword evidence="1" id="KW-1133">Transmembrane helix</keyword>
<dbReference type="AlphaFoldDB" id="A0A1G4KEU8"/>
<dbReference type="GO" id="GO:0016746">
    <property type="term" value="F:acyltransferase activity"/>
    <property type="evidence" value="ECO:0007669"/>
    <property type="project" value="InterPro"/>
</dbReference>
<evidence type="ECO:0000259" key="2">
    <source>
        <dbReference type="Pfam" id="PF01553"/>
    </source>
</evidence>
<feature type="transmembrane region" description="Helical" evidence="1">
    <location>
        <begin position="33"/>
        <end position="58"/>
    </location>
</feature>
<evidence type="ECO:0000313" key="3">
    <source>
        <dbReference type="EMBL" id="SCV02971.1"/>
    </source>
</evidence>
<keyword evidence="4" id="KW-1185">Reference proteome</keyword>